<dbReference type="PANTHER" id="PTHR16489:SF12">
    <property type="entry name" value="GH11727P"/>
    <property type="match status" value="1"/>
</dbReference>
<dbReference type="GO" id="GO:0019888">
    <property type="term" value="F:protein phosphatase regulator activity"/>
    <property type="evidence" value="ECO:0007669"/>
    <property type="project" value="TreeGrafter"/>
</dbReference>
<dbReference type="GO" id="GO:0034976">
    <property type="term" value="P:response to endoplasmic reticulum stress"/>
    <property type="evidence" value="ECO:0007669"/>
    <property type="project" value="TreeGrafter"/>
</dbReference>
<reference evidence="1 2" key="1">
    <citation type="journal article" date="2024" name="Insects">
        <title>An Improved Chromosome-Level Genome Assembly of the Firefly Pyrocoelia pectoralis.</title>
        <authorList>
            <person name="Fu X."/>
            <person name="Meyer-Rochow V.B."/>
            <person name="Ballantyne L."/>
            <person name="Zhu X."/>
        </authorList>
    </citation>
    <scope>NUCLEOTIDE SEQUENCE [LARGE SCALE GENOMIC DNA]</scope>
    <source>
        <strain evidence="1">XCY_ONT2</strain>
    </source>
</reference>
<dbReference type="GO" id="GO:0005783">
    <property type="term" value="C:endoplasmic reticulum"/>
    <property type="evidence" value="ECO:0007669"/>
    <property type="project" value="TreeGrafter"/>
</dbReference>
<organism evidence="1 2">
    <name type="scientific">Pyrocoelia pectoralis</name>
    <dbReference type="NCBI Taxonomy" id="417401"/>
    <lineage>
        <taxon>Eukaryota</taxon>
        <taxon>Metazoa</taxon>
        <taxon>Ecdysozoa</taxon>
        <taxon>Arthropoda</taxon>
        <taxon>Hexapoda</taxon>
        <taxon>Insecta</taxon>
        <taxon>Pterygota</taxon>
        <taxon>Neoptera</taxon>
        <taxon>Endopterygota</taxon>
        <taxon>Coleoptera</taxon>
        <taxon>Polyphaga</taxon>
        <taxon>Elateriformia</taxon>
        <taxon>Elateroidea</taxon>
        <taxon>Lampyridae</taxon>
        <taxon>Lampyrinae</taxon>
        <taxon>Pyrocoelia</taxon>
    </lineage>
</organism>
<evidence type="ECO:0000313" key="1">
    <source>
        <dbReference type="EMBL" id="KAK5650729.1"/>
    </source>
</evidence>
<comment type="caution">
    <text evidence="1">The sequence shown here is derived from an EMBL/GenBank/DDBJ whole genome shotgun (WGS) entry which is preliminary data.</text>
</comment>
<dbReference type="GO" id="GO:0000164">
    <property type="term" value="C:protein phosphatase type 1 complex"/>
    <property type="evidence" value="ECO:0007669"/>
    <property type="project" value="TreeGrafter"/>
</dbReference>
<accession>A0AAN7VWA2</accession>
<evidence type="ECO:0000313" key="2">
    <source>
        <dbReference type="Proteomes" id="UP001329430"/>
    </source>
</evidence>
<dbReference type="EMBL" id="JAVRBK010000001">
    <property type="protein sequence ID" value="KAK5650729.1"/>
    <property type="molecule type" value="Genomic_DNA"/>
</dbReference>
<gene>
    <name evidence="1" type="ORF">RI129_001758</name>
</gene>
<keyword evidence="2" id="KW-1185">Reference proteome</keyword>
<protein>
    <submittedName>
        <fullName evidence="1">Uncharacterized protein</fullName>
    </submittedName>
</protein>
<dbReference type="Proteomes" id="UP001329430">
    <property type="component" value="Chromosome 1"/>
</dbReference>
<dbReference type="InterPro" id="IPR051254">
    <property type="entry name" value="PPP1R15"/>
</dbReference>
<proteinExistence type="predicted"/>
<sequence>MDSQLYQFFKNVSYAHFEEEKFLDNFQKAFTEILDQYKNNISNTTVIEQLNDTVSKLIVEFQSLSDKLVNYSINERDQLREDMFRYFNTDFNENSTFRKYFNKEIDSPIFTQIKQFLNSDFKNSSFYKFFENKNVSRYNSEHSKDDLPNFEKLVNVDERVVTNISSLQSNMNTLLNVTFANESHNKVYIMVAWSFAYDKARKGPWHTVALDRFRFHRKIEQFGRILSPVLEKNHRAEVYRNRFQDHTCTVTI</sequence>
<dbReference type="AlphaFoldDB" id="A0AAN7VWA2"/>
<name>A0AAN7VWA2_9COLE</name>
<dbReference type="PANTHER" id="PTHR16489">
    <property type="entry name" value="GH11727P"/>
    <property type="match status" value="1"/>
</dbReference>